<gene>
    <name evidence="1" type="ORF">Thiowin_05049</name>
</gene>
<dbReference type="RefSeq" id="WP_328985654.1">
    <property type="nucleotide sequence ID" value="NZ_CP121472.1"/>
</dbReference>
<name>A0ABZ0SKX5_9GAMM</name>
<evidence type="ECO:0000313" key="2">
    <source>
        <dbReference type="Proteomes" id="UP001432180"/>
    </source>
</evidence>
<sequence>MHTIEIQDKLVAELAHRAKTPAARTALVEKDLRDFFAARDLEPQDRERLDHHATELNHEAEDVLGYQVISGVAVSTNP</sequence>
<proteinExistence type="predicted"/>
<keyword evidence="2" id="KW-1185">Reference proteome</keyword>
<organism evidence="1 2">
    <name type="scientific">Thiorhodovibrio winogradskyi</name>
    <dbReference type="NCBI Taxonomy" id="77007"/>
    <lineage>
        <taxon>Bacteria</taxon>
        <taxon>Pseudomonadati</taxon>
        <taxon>Pseudomonadota</taxon>
        <taxon>Gammaproteobacteria</taxon>
        <taxon>Chromatiales</taxon>
        <taxon>Chromatiaceae</taxon>
        <taxon>Thiorhodovibrio</taxon>
    </lineage>
</organism>
<evidence type="ECO:0000313" key="1">
    <source>
        <dbReference type="EMBL" id="WPL19900.1"/>
    </source>
</evidence>
<dbReference type="EMBL" id="CP121472">
    <property type="protein sequence ID" value="WPL19900.1"/>
    <property type="molecule type" value="Genomic_DNA"/>
</dbReference>
<reference evidence="1 2" key="1">
    <citation type="journal article" date="2023" name="Microorganisms">
        <title>Thiorhodovibrio frisius and Trv. litoralis spp. nov., Two Novel Members from a Clade of Fastidious Purple Sulfur Bacteria That Exhibit Unique Red-Shifted Light-Harvesting Capabilities.</title>
        <authorList>
            <person name="Methner A."/>
            <person name="Kuzyk S.B."/>
            <person name="Petersen J."/>
            <person name="Bauer S."/>
            <person name="Brinkmann H."/>
            <person name="Sichau K."/>
            <person name="Wanner G."/>
            <person name="Wolf J."/>
            <person name="Neumann-Schaal M."/>
            <person name="Henke P."/>
            <person name="Tank M."/>
            <person name="Sproer C."/>
            <person name="Bunk B."/>
            <person name="Overmann J."/>
        </authorList>
    </citation>
    <scope>NUCLEOTIDE SEQUENCE [LARGE SCALE GENOMIC DNA]</scope>
    <source>
        <strain evidence="1 2">DSM 6702</strain>
    </source>
</reference>
<protein>
    <submittedName>
        <fullName evidence="1">Uncharacterized protein</fullName>
    </submittedName>
</protein>
<accession>A0ABZ0SKX5</accession>
<dbReference type="Proteomes" id="UP001432180">
    <property type="component" value="Chromosome"/>
</dbReference>